<dbReference type="GO" id="GO:0006508">
    <property type="term" value="P:proteolysis"/>
    <property type="evidence" value="ECO:0007669"/>
    <property type="project" value="UniProtKB-KW"/>
</dbReference>
<feature type="signal peptide" evidence="7">
    <location>
        <begin position="1"/>
        <end position="25"/>
    </location>
</feature>
<evidence type="ECO:0000256" key="4">
    <source>
        <dbReference type="ARBA" id="ARBA00022801"/>
    </source>
</evidence>
<dbReference type="Gene3D" id="3.40.50.1820">
    <property type="entry name" value="alpha/beta hydrolase"/>
    <property type="match status" value="1"/>
</dbReference>
<dbReference type="InterPro" id="IPR042269">
    <property type="entry name" value="Ser_carbopepase_S28_SKS"/>
</dbReference>
<keyword evidence="2" id="KW-0645">Protease</keyword>
<dbReference type="SUPFAM" id="SSF53474">
    <property type="entry name" value="alpha/beta-Hydrolases"/>
    <property type="match status" value="1"/>
</dbReference>
<dbReference type="EMBL" id="CDMZ01001280">
    <property type="protein sequence ID" value="CEM30174.1"/>
    <property type="molecule type" value="Genomic_DNA"/>
</dbReference>
<name>A0A0G4GJV5_9ALVE</name>
<dbReference type="GO" id="GO:0070008">
    <property type="term" value="F:serine-type exopeptidase activity"/>
    <property type="evidence" value="ECO:0007669"/>
    <property type="project" value="InterPro"/>
</dbReference>
<sequence>MPCKRALWSFLAVQFTLLLTGRVFGDRLPTRTLSVFRVAERARSTSSPFSHEEQKFTQDNQQEASPKTKWFELPVDHFNANDDRTWKLRFLIDDSKYEPGGSAPMVFYCGNEGDIEVFYNNTGFATHRLRDEFKGLVVFAEHRYFGKSWPFHDQKTSFKMLNLGFLAVEQVLEDFAKLIVHLKKDVMKNPSAPVIALGGSYGGMLSAWFRLKYPGVVTAALAASAPVLQYAGMTGQYEWNKKVTDDFKKRGCADELKTALSDLQSVVSKTSESQKAFLDAVNEGFDLCEKEGVRAKEGTDVQRLIDWLVEGFGELAMVDYPYPATFLGPLSAWPTKALCSAFNGPQDSGRGEEERGGVSGSLRAMLRSSSEASVAGRSKGQQREEGTEEEEDKSPEEMQGNWAKVLEGLRRAGLVGEGECLDDSYSSETDVLGDAGWDYLSCTSQILPIGSNGETDMFPRSDFSLDAVTKECWSKFRTRSDPYWAWRYTGKEWSSCSQVIFSNGDLDPWSTGGFLESPSPDCPSILIADGAHHLDLRDPNDADPPSVVEAREREVELLRGWVEEHVRGGLKTSPEGEEQHEGGRDIGVAGGDQTLEFL</sequence>
<feature type="region of interest" description="Disordered" evidence="6">
    <location>
        <begin position="568"/>
        <end position="598"/>
    </location>
</feature>
<feature type="region of interest" description="Disordered" evidence="6">
    <location>
        <begin position="367"/>
        <end position="400"/>
    </location>
</feature>
<protein>
    <submittedName>
        <fullName evidence="8">Uncharacterized protein</fullName>
    </submittedName>
</protein>
<dbReference type="GO" id="GO:0003085">
    <property type="term" value="P:negative regulation of systemic arterial blood pressure"/>
    <property type="evidence" value="ECO:0007669"/>
    <property type="project" value="TreeGrafter"/>
</dbReference>
<dbReference type="GO" id="GO:0008239">
    <property type="term" value="F:dipeptidyl-peptidase activity"/>
    <property type="evidence" value="ECO:0007669"/>
    <property type="project" value="TreeGrafter"/>
</dbReference>
<evidence type="ECO:0000256" key="5">
    <source>
        <dbReference type="ARBA" id="ARBA00023180"/>
    </source>
</evidence>
<reference evidence="8" key="1">
    <citation type="submission" date="2014-11" db="EMBL/GenBank/DDBJ databases">
        <authorList>
            <person name="Otto D Thomas"/>
            <person name="Naeem Raeece"/>
        </authorList>
    </citation>
    <scope>NUCLEOTIDE SEQUENCE</scope>
</reference>
<comment type="similarity">
    <text evidence="1">Belongs to the peptidase S28 family.</text>
</comment>
<dbReference type="PhylomeDB" id="A0A0G4GJV5"/>
<keyword evidence="3 7" id="KW-0732">Signal</keyword>
<evidence type="ECO:0000256" key="2">
    <source>
        <dbReference type="ARBA" id="ARBA00022670"/>
    </source>
</evidence>
<evidence type="ECO:0000313" key="8">
    <source>
        <dbReference type="EMBL" id="CEM30174.1"/>
    </source>
</evidence>
<dbReference type="VEuPathDB" id="CryptoDB:Cvel_22212"/>
<evidence type="ECO:0000256" key="7">
    <source>
        <dbReference type="SAM" id="SignalP"/>
    </source>
</evidence>
<gene>
    <name evidence="8" type="ORF">Cvel_22212</name>
</gene>
<evidence type="ECO:0000256" key="6">
    <source>
        <dbReference type="SAM" id="MobiDB-lite"/>
    </source>
</evidence>
<dbReference type="PANTHER" id="PTHR11010">
    <property type="entry name" value="PROTEASE S28 PRO-X CARBOXYPEPTIDASE-RELATED"/>
    <property type="match status" value="1"/>
</dbReference>
<organism evidence="8">
    <name type="scientific">Chromera velia CCMP2878</name>
    <dbReference type="NCBI Taxonomy" id="1169474"/>
    <lineage>
        <taxon>Eukaryota</taxon>
        <taxon>Sar</taxon>
        <taxon>Alveolata</taxon>
        <taxon>Colpodellida</taxon>
        <taxon>Chromeraceae</taxon>
        <taxon>Chromera</taxon>
    </lineage>
</organism>
<proteinExistence type="inferred from homology"/>
<evidence type="ECO:0000256" key="1">
    <source>
        <dbReference type="ARBA" id="ARBA00011079"/>
    </source>
</evidence>
<dbReference type="Pfam" id="PF05577">
    <property type="entry name" value="Peptidase_S28"/>
    <property type="match status" value="2"/>
</dbReference>
<dbReference type="AlphaFoldDB" id="A0A0G4GJV5"/>
<dbReference type="InterPro" id="IPR029058">
    <property type="entry name" value="AB_hydrolase_fold"/>
</dbReference>
<accession>A0A0G4GJV5</accession>
<dbReference type="GO" id="GO:0043535">
    <property type="term" value="P:regulation of blood vessel endothelial cell migration"/>
    <property type="evidence" value="ECO:0007669"/>
    <property type="project" value="TreeGrafter"/>
</dbReference>
<keyword evidence="5" id="KW-0325">Glycoprotein</keyword>
<keyword evidence="4" id="KW-0378">Hydrolase</keyword>
<dbReference type="PANTHER" id="PTHR11010:SF38">
    <property type="entry name" value="LYSOSOMAL PRO-X CARBOXYPEPTIDASE"/>
    <property type="match status" value="1"/>
</dbReference>
<dbReference type="InterPro" id="IPR008758">
    <property type="entry name" value="Peptidase_S28"/>
</dbReference>
<dbReference type="Gene3D" id="1.20.120.980">
    <property type="entry name" value="Serine carboxypeptidase S28, SKS domain"/>
    <property type="match status" value="1"/>
</dbReference>
<feature type="region of interest" description="Disordered" evidence="6">
    <location>
        <begin position="46"/>
        <end position="65"/>
    </location>
</feature>
<evidence type="ECO:0000256" key="3">
    <source>
        <dbReference type="ARBA" id="ARBA00022729"/>
    </source>
</evidence>
<feature type="chain" id="PRO_5005190779" evidence="7">
    <location>
        <begin position="26"/>
        <end position="598"/>
    </location>
</feature>